<organism evidence="1 2">
    <name type="scientific">Negadavirga shengliensis</name>
    <dbReference type="NCBI Taxonomy" id="1389218"/>
    <lineage>
        <taxon>Bacteria</taxon>
        <taxon>Pseudomonadati</taxon>
        <taxon>Bacteroidota</taxon>
        <taxon>Cytophagia</taxon>
        <taxon>Cytophagales</taxon>
        <taxon>Cyclobacteriaceae</taxon>
        <taxon>Negadavirga</taxon>
    </lineage>
</organism>
<sequence length="237" mass="26447">MKNLRRIWIAFLIICLQSCTSTDVNRFIKGASQATLTNEDVGNGLKDALAQGISVGADLASKEDGFFRNDLIRIALPEDIRKLEATMRQFGLGAEVDRVLLTINRGAEHAAQEAKPIFINAIRQLTIQDAFSILRGESDAATQFLKRTTSHQLTELFQPRIQQSLNQVGATKHYSDLVNAYNAIPTTRKIDPDLNSYVTEMAIDGLFKLIALEELKIRENPAERTTAIMRRVFAAQD</sequence>
<protein>
    <submittedName>
        <fullName evidence="1">DUF4197 domain-containing protein</fullName>
    </submittedName>
</protein>
<name>A0ABV9T0Q0_9BACT</name>
<dbReference type="InterPro" id="IPR025245">
    <property type="entry name" value="DUF4197"/>
</dbReference>
<gene>
    <name evidence="1" type="ORF">ACFPFU_11340</name>
</gene>
<keyword evidence="2" id="KW-1185">Reference proteome</keyword>
<dbReference type="Proteomes" id="UP001595818">
    <property type="component" value="Unassembled WGS sequence"/>
</dbReference>
<proteinExistence type="predicted"/>
<comment type="caution">
    <text evidence="1">The sequence shown here is derived from an EMBL/GenBank/DDBJ whole genome shotgun (WGS) entry which is preliminary data.</text>
</comment>
<reference evidence="2" key="1">
    <citation type="journal article" date="2019" name="Int. J. Syst. Evol. Microbiol.">
        <title>The Global Catalogue of Microorganisms (GCM) 10K type strain sequencing project: providing services to taxonomists for standard genome sequencing and annotation.</title>
        <authorList>
            <consortium name="The Broad Institute Genomics Platform"/>
            <consortium name="The Broad Institute Genome Sequencing Center for Infectious Disease"/>
            <person name="Wu L."/>
            <person name="Ma J."/>
        </authorList>
    </citation>
    <scope>NUCLEOTIDE SEQUENCE [LARGE SCALE GENOMIC DNA]</scope>
    <source>
        <strain evidence="2">CGMCC 4.7466</strain>
    </source>
</reference>
<accession>A0ABV9T0Q0</accession>
<evidence type="ECO:0000313" key="2">
    <source>
        <dbReference type="Proteomes" id="UP001595818"/>
    </source>
</evidence>
<dbReference type="EMBL" id="JBHSJJ010000005">
    <property type="protein sequence ID" value="MFC4872287.1"/>
    <property type="molecule type" value="Genomic_DNA"/>
</dbReference>
<dbReference type="Pfam" id="PF13852">
    <property type="entry name" value="DUF4197"/>
    <property type="match status" value="1"/>
</dbReference>
<evidence type="ECO:0000313" key="1">
    <source>
        <dbReference type="EMBL" id="MFC4872287.1"/>
    </source>
</evidence>
<dbReference type="RefSeq" id="WP_377064544.1">
    <property type="nucleotide sequence ID" value="NZ_JBHSJJ010000005.1"/>
</dbReference>